<comment type="caution">
    <text evidence="1">The sequence shown here is derived from an EMBL/GenBank/DDBJ whole genome shotgun (WGS) entry which is preliminary data.</text>
</comment>
<organism evidence="1 2">
    <name type="scientific">Caerostris darwini</name>
    <dbReference type="NCBI Taxonomy" id="1538125"/>
    <lineage>
        <taxon>Eukaryota</taxon>
        <taxon>Metazoa</taxon>
        <taxon>Ecdysozoa</taxon>
        <taxon>Arthropoda</taxon>
        <taxon>Chelicerata</taxon>
        <taxon>Arachnida</taxon>
        <taxon>Araneae</taxon>
        <taxon>Araneomorphae</taxon>
        <taxon>Entelegynae</taxon>
        <taxon>Araneoidea</taxon>
        <taxon>Araneidae</taxon>
        <taxon>Caerostris</taxon>
    </lineage>
</organism>
<dbReference type="AlphaFoldDB" id="A0AAV4T2J2"/>
<keyword evidence="2" id="KW-1185">Reference proteome</keyword>
<evidence type="ECO:0000313" key="2">
    <source>
        <dbReference type="Proteomes" id="UP001054837"/>
    </source>
</evidence>
<dbReference type="Proteomes" id="UP001054837">
    <property type="component" value="Unassembled WGS sequence"/>
</dbReference>
<sequence>MFKFSRSFRKQQGELQSPTLRHCRYILYDFNLEIGVANPSRKCSLSPDNGRLSVPCVEERCRLFSFPFRGIIFRECNMREGVPSFTAGKPKILPGKEDLSVCKGRSVWFEVVFA</sequence>
<evidence type="ECO:0000313" key="1">
    <source>
        <dbReference type="EMBL" id="GIY39444.1"/>
    </source>
</evidence>
<protein>
    <submittedName>
        <fullName evidence="1">Uncharacterized protein</fullName>
    </submittedName>
</protein>
<name>A0AAV4T2J2_9ARAC</name>
<dbReference type="EMBL" id="BPLQ01008811">
    <property type="protein sequence ID" value="GIY39444.1"/>
    <property type="molecule type" value="Genomic_DNA"/>
</dbReference>
<reference evidence="1 2" key="1">
    <citation type="submission" date="2021-06" db="EMBL/GenBank/DDBJ databases">
        <title>Caerostris darwini draft genome.</title>
        <authorList>
            <person name="Kono N."/>
            <person name="Arakawa K."/>
        </authorList>
    </citation>
    <scope>NUCLEOTIDE SEQUENCE [LARGE SCALE GENOMIC DNA]</scope>
</reference>
<proteinExistence type="predicted"/>
<gene>
    <name evidence="1" type="ORF">CDAR_54501</name>
</gene>
<accession>A0AAV4T2J2</accession>